<keyword evidence="3" id="KW-1185">Reference proteome</keyword>
<feature type="non-terminal residue" evidence="2">
    <location>
        <position position="1"/>
    </location>
</feature>
<evidence type="ECO:0000313" key="2">
    <source>
        <dbReference type="EMBL" id="EPQ55018.1"/>
    </source>
</evidence>
<gene>
    <name evidence="2" type="ORF">GLOTRDRAFT_12318</name>
</gene>
<dbReference type="AlphaFoldDB" id="S7Q6H5"/>
<name>S7Q6H5_GLOTA</name>
<evidence type="ECO:0000256" key="1">
    <source>
        <dbReference type="SAM" id="Phobius"/>
    </source>
</evidence>
<proteinExistence type="predicted"/>
<reference evidence="2 3" key="1">
    <citation type="journal article" date="2012" name="Science">
        <title>The Paleozoic origin of enzymatic lignin decomposition reconstructed from 31 fungal genomes.</title>
        <authorList>
            <person name="Floudas D."/>
            <person name="Binder M."/>
            <person name="Riley R."/>
            <person name="Barry K."/>
            <person name="Blanchette R.A."/>
            <person name="Henrissat B."/>
            <person name="Martinez A.T."/>
            <person name="Otillar R."/>
            <person name="Spatafora J.W."/>
            <person name="Yadav J.S."/>
            <person name="Aerts A."/>
            <person name="Benoit I."/>
            <person name="Boyd A."/>
            <person name="Carlson A."/>
            <person name="Copeland A."/>
            <person name="Coutinho P.M."/>
            <person name="de Vries R.P."/>
            <person name="Ferreira P."/>
            <person name="Findley K."/>
            <person name="Foster B."/>
            <person name="Gaskell J."/>
            <person name="Glotzer D."/>
            <person name="Gorecki P."/>
            <person name="Heitman J."/>
            <person name="Hesse C."/>
            <person name="Hori C."/>
            <person name="Igarashi K."/>
            <person name="Jurgens J.A."/>
            <person name="Kallen N."/>
            <person name="Kersten P."/>
            <person name="Kohler A."/>
            <person name="Kuees U."/>
            <person name="Kumar T.K.A."/>
            <person name="Kuo A."/>
            <person name="LaButti K."/>
            <person name="Larrondo L.F."/>
            <person name="Lindquist E."/>
            <person name="Ling A."/>
            <person name="Lombard V."/>
            <person name="Lucas S."/>
            <person name="Lundell T."/>
            <person name="Martin R."/>
            <person name="McLaughlin D.J."/>
            <person name="Morgenstern I."/>
            <person name="Morin E."/>
            <person name="Murat C."/>
            <person name="Nagy L.G."/>
            <person name="Nolan M."/>
            <person name="Ohm R.A."/>
            <person name="Patyshakuliyeva A."/>
            <person name="Rokas A."/>
            <person name="Ruiz-Duenas F.J."/>
            <person name="Sabat G."/>
            <person name="Salamov A."/>
            <person name="Samejima M."/>
            <person name="Schmutz J."/>
            <person name="Slot J.C."/>
            <person name="St John F."/>
            <person name="Stenlid J."/>
            <person name="Sun H."/>
            <person name="Sun S."/>
            <person name="Syed K."/>
            <person name="Tsang A."/>
            <person name="Wiebenga A."/>
            <person name="Young D."/>
            <person name="Pisabarro A."/>
            <person name="Eastwood D.C."/>
            <person name="Martin F."/>
            <person name="Cullen D."/>
            <person name="Grigoriev I.V."/>
            <person name="Hibbett D.S."/>
        </authorList>
    </citation>
    <scope>NUCLEOTIDE SEQUENCE [LARGE SCALE GENOMIC DNA]</scope>
    <source>
        <strain evidence="2 3">ATCC 11539</strain>
    </source>
</reference>
<keyword evidence="1" id="KW-1133">Transmembrane helix</keyword>
<keyword evidence="1" id="KW-0472">Membrane</keyword>
<organism evidence="2 3">
    <name type="scientific">Gloeophyllum trabeum (strain ATCC 11539 / FP-39264 / Madison 617)</name>
    <name type="common">Brown rot fungus</name>
    <dbReference type="NCBI Taxonomy" id="670483"/>
    <lineage>
        <taxon>Eukaryota</taxon>
        <taxon>Fungi</taxon>
        <taxon>Dikarya</taxon>
        <taxon>Basidiomycota</taxon>
        <taxon>Agaricomycotina</taxon>
        <taxon>Agaricomycetes</taxon>
        <taxon>Gloeophyllales</taxon>
        <taxon>Gloeophyllaceae</taxon>
        <taxon>Gloeophyllum</taxon>
    </lineage>
</organism>
<sequence>EHTFLSAILYFGLLVSSAFGRLIAAGVLAYMDEAMGVQPWRWPLHFHSRSERSNSWNMQGFMKRQPHNTRWTSSAERRLAQMRLAEDVG</sequence>
<dbReference type="OrthoDB" id="3253541at2759"/>
<feature type="non-terminal residue" evidence="2">
    <location>
        <position position="89"/>
    </location>
</feature>
<protein>
    <submittedName>
        <fullName evidence="2">Uncharacterized protein</fullName>
    </submittedName>
</protein>
<dbReference type="HOGENOM" id="CLU_2460729_0_0_1"/>
<dbReference type="RefSeq" id="XP_007866066.1">
    <property type="nucleotide sequence ID" value="XM_007867875.1"/>
</dbReference>
<keyword evidence="1" id="KW-0812">Transmembrane</keyword>
<dbReference type="Proteomes" id="UP000030669">
    <property type="component" value="Unassembled WGS sequence"/>
</dbReference>
<accession>S7Q6H5</accession>
<dbReference type="GeneID" id="19300928"/>
<dbReference type="EMBL" id="KB469302">
    <property type="protein sequence ID" value="EPQ55018.1"/>
    <property type="molecule type" value="Genomic_DNA"/>
</dbReference>
<feature type="transmembrane region" description="Helical" evidence="1">
    <location>
        <begin position="6"/>
        <end position="31"/>
    </location>
</feature>
<dbReference type="KEGG" id="gtr:GLOTRDRAFT_12318"/>
<evidence type="ECO:0000313" key="3">
    <source>
        <dbReference type="Proteomes" id="UP000030669"/>
    </source>
</evidence>